<sequence length="285" mass="31287">MTVPYQTTRKRRVGSLLRQFRERAGLSAEDAARRIRKAQSTISRTESGQTLPSLAEVEVLLAYYNASDDEREHALQKWEDAKQDGTRLPLAGAVPKKFQAYLRMETEAVALDIISPTLVPGLLQSRRYALAITRNGASIGGVVDAEKFVESRVARQRRIAGPDPLVVHAVLDEAAVRRVVGGAEVMAEQVDHLLELAERDNITVQVLPFGAGEYPTMGGAVNILRFGDPLDAPFIGLEYAGGEAIMDDPSDVEKFRIVFASLVRAALGPRDTADLLRVIRRELEA</sequence>
<dbReference type="PROSITE" id="PS50943">
    <property type="entry name" value="HTH_CROC1"/>
    <property type="match status" value="1"/>
</dbReference>
<organism evidence="2 3">
    <name type="scientific">Saccharothrix yanglingensis</name>
    <dbReference type="NCBI Taxonomy" id="659496"/>
    <lineage>
        <taxon>Bacteria</taxon>
        <taxon>Bacillati</taxon>
        <taxon>Actinomycetota</taxon>
        <taxon>Actinomycetes</taxon>
        <taxon>Pseudonocardiales</taxon>
        <taxon>Pseudonocardiaceae</taxon>
        <taxon>Saccharothrix</taxon>
    </lineage>
</organism>
<protein>
    <recommendedName>
        <fullName evidence="1">HTH cro/C1-type domain-containing protein</fullName>
    </recommendedName>
</protein>
<gene>
    <name evidence="2" type="ORF">CKY47_02460</name>
</gene>
<feature type="domain" description="HTH cro/C1-type" evidence="1">
    <location>
        <begin position="17"/>
        <end position="71"/>
    </location>
</feature>
<evidence type="ECO:0000313" key="3">
    <source>
        <dbReference type="Proteomes" id="UP001225605"/>
    </source>
</evidence>
<dbReference type="CDD" id="cd00093">
    <property type="entry name" value="HTH_XRE"/>
    <property type="match status" value="1"/>
</dbReference>
<dbReference type="SUPFAM" id="SSF47413">
    <property type="entry name" value="lambda repressor-like DNA-binding domains"/>
    <property type="match status" value="1"/>
</dbReference>
<evidence type="ECO:0000259" key="1">
    <source>
        <dbReference type="PROSITE" id="PS50943"/>
    </source>
</evidence>
<reference evidence="2 3" key="1">
    <citation type="submission" date="2017-06" db="EMBL/GenBank/DDBJ databases">
        <title>Cultured bacterium strain Saccharothrix yanglingensis Hhs.015.</title>
        <authorList>
            <person name="Xia Y."/>
        </authorList>
    </citation>
    <scope>NUCLEOTIDE SEQUENCE [LARGE SCALE GENOMIC DNA]</scope>
    <source>
        <strain evidence="2 3">Hhs.015</strain>
    </source>
</reference>
<dbReference type="Gene3D" id="1.10.260.40">
    <property type="entry name" value="lambda repressor-like DNA-binding domains"/>
    <property type="match status" value="1"/>
</dbReference>
<dbReference type="Proteomes" id="UP001225605">
    <property type="component" value="Unassembled WGS sequence"/>
</dbReference>
<comment type="caution">
    <text evidence="2">The sequence shown here is derived from an EMBL/GenBank/DDBJ whole genome shotgun (WGS) entry which is preliminary data.</text>
</comment>
<name>A0ABU0WSQ5_9PSEU</name>
<proteinExistence type="predicted"/>
<dbReference type="InterPro" id="IPR043917">
    <property type="entry name" value="DUF5753"/>
</dbReference>
<dbReference type="InterPro" id="IPR010982">
    <property type="entry name" value="Lambda_DNA-bd_dom_sf"/>
</dbReference>
<dbReference type="Pfam" id="PF13560">
    <property type="entry name" value="HTH_31"/>
    <property type="match status" value="1"/>
</dbReference>
<dbReference type="EMBL" id="NSDM01000001">
    <property type="protein sequence ID" value="MDQ2582865.1"/>
    <property type="molecule type" value="Genomic_DNA"/>
</dbReference>
<keyword evidence="3" id="KW-1185">Reference proteome</keyword>
<dbReference type="Pfam" id="PF19054">
    <property type="entry name" value="DUF5753"/>
    <property type="match status" value="1"/>
</dbReference>
<dbReference type="SMART" id="SM00530">
    <property type="entry name" value="HTH_XRE"/>
    <property type="match status" value="1"/>
</dbReference>
<accession>A0ABU0WSQ5</accession>
<evidence type="ECO:0000313" key="2">
    <source>
        <dbReference type="EMBL" id="MDQ2582865.1"/>
    </source>
</evidence>
<dbReference type="InterPro" id="IPR001387">
    <property type="entry name" value="Cro/C1-type_HTH"/>
</dbReference>